<organism evidence="6 7">
    <name type="scientific">Sphingomonas mollis</name>
    <dbReference type="NCBI Taxonomy" id="2795726"/>
    <lineage>
        <taxon>Bacteria</taxon>
        <taxon>Pseudomonadati</taxon>
        <taxon>Pseudomonadota</taxon>
        <taxon>Alphaproteobacteria</taxon>
        <taxon>Sphingomonadales</taxon>
        <taxon>Sphingomonadaceae</taxon>
        <taxon>Sphingomonas</taxon>
    </lineage>
</organism>
<dbReference type="PRINTS" id="PR00455">
    <property type="entry name" value="HTHTETR"/>
</dbReference>
<dbReference type="SUPFAM" id="SSF46689">
    <property type="entry name" value="Homeodomain-like"/>
    <property type="match status" value="1"/>
</dbReference>
<dbReference type="PANTHER" id="PTHR30055:SF234">
    <property type="entry name" value="HTH-TYPE TRANSCRIPTIONAL REGULATOR BETI"/>
    <property type="match status" value="1"/>
</dbReference>
<feature type="domain" description="HTH tetR-type" evidence="5">
    <location>
        <begin position="19"/>
        <end position="79"/>
    </location>
</feature>
<proteinExistence type="predicted"/>
<evidence type="ECO:0000256" key="4">
    <source>
        <dbReference type="PROSITE-ProRule" id="PRU00335"/>
    </source>
</evidence>
<evidence type="ECO:0000256" key="2">
    <source>
        <dbReference type="ARBA" id="ARBA00023125"/>
    </source>
</evidence>
<feature type="DNA-binding region" description="H-T-H motif" evidence="4">
    <location>
        <begin position="42"/>
        <end position="61"/>
    </location>
</feature>
<evidence type="ECO:0000256" key="1">
    <source>
        <dbReference type="ARBA" id="ARBA00023015"/>
    </source>
</evidence>
<dbReference type="InterPro" id="IPR050109">
    <property type="entry name" value="HTH-type_TetR-like_transc_reg"/>
</dbReference>
<protein>
    <submittedName>
        <fullName evidence="6">TetR/AcrR family transcriptional regulator</fullName>
    </submittedName>
</protein>
<evidence type="ECO:0000256" key="3">
    <source>
        <dbReference type="ARBA" id="ARBA00023163"/>
    </source>
</evidence>
<keyword evidence="3" id="KW-0804">Transcription</keyword>
<dbReference type="InterPro" id="IPR001647">
    <property type="entry name" value="HTH_TetR"/>
</dbReference>
<dbReference type="PROSITE" id="PS50977">
    <property type="entry name" value="HTH_TETR_2"/>
    <property type="match status" value="1"/>
</dbReference>
<keyword evidence="2 4" id="KW-0238">DNA-binding</keyword>
<name>A0ABS0XRV7_9SPHN</name>
<evidence type="ECO:0000313" key="6">
    <source>
        <dbReference type="EMBL" id="MBJ6122782.1"/>
    </source>
</evidence>
<evidence type="ECO:0000259" key="5">
    <source>
        <dbReference type="PROSITE" id="PS50977"/>
    </source>
</evidence>
<sequence length="205" mass="22354">MHNVGMPETAGPAETNRAAIRRNKVVESARTLFAEHGFHSTGIAQIATTSGIKVGQIYRDFACKEDIVAAIAEQNMAVLLDEDGLRQAIDRGDLAGVRTWMIDLILRKTTQDDASLMPELLAESARNERINAIMLQCDARIRQNTVLALCQAVPDASDERVAIAADLMMMGVCCRRIALVQDDPAQMDSGIRLFIDQQIASLSGT</sequence>
<reference evidence="7" key="1">
    <citation type="submission" date="2020-12" db="EMBL/GenBank/DDBJ databases">
        <title>Hymenobacter sp.</title>
        <authorList>
            <person name="Kim M.K."/>
        </authorList>
    </citation>
    <scope>NUCLEOTIDE SEQUENCE [LARGE SCALE GENOMIC DNA]</scope>
    <source>
        <strain evidence="7">BT553</strain>
    </source>
</reference>
<keyword evidence="1" id="KW-0805">Transcription regulation</keyword>
<dbReference type="Gene3D" id="1.10.357.10">
    <property type="entry name" value="Tetracycline Repressor, domain 2"/>
    <property type="match status" value="1"/>
</dbReference>
<dbReference type="InterPro" id="IPR009057">
    <property type="entry name" value="Homeodomain-like_sf"/>
</dbReference>
<evidence type="ECO:0000313" key="7">
    <source>
        <dbReference type="Proteomes" id="UP000640426"/>
    </source>
</evidence>
<dbReference type="Proteomes" id="UP000640426">
    <property type="component" value="Unassembled WGS sequence"/>
</dbReference>
<accession>A0ABS0XRV7</accession>
<dbReference type="Pfam" id="PF00440">
    <property type="entry name" value="TetR_N"/>
    <property type="match status" value="1"/>
</dbReference>
<gene>
    <name evidence="6" type="ORF">JAO74_13365</name>
</gene>
<keyword evidence="7" id="KW-1185">Reference proteome</keyword>
<comment type="caution">
    <text evidence="6">The sequence shown here is derived from an EMBL/GenBank/DDBJ whole genome shotgun (WGS) entry which is preliminary data.</text>
</comment>
<dbReference type="EMBL" id="JAELXS010000007">
    <property type="protein sequence ID" value="MBJ6122782.1"/>
    <property type="molecule type" value="Genomic_DNA"/>
</dbReference>
<dbReference type="PANTHER" id="PTHR30055">
    <property type="entry name" value="HTH-TYPE TRANSCRIPTIONAL REGULATOR RUTR"/>
    <property type="match status" value="1"/>
</dbReference>